<dbReference type="EC" id="2.3.-.-" evidence="5"/>
<keyword evidence="1 5" id="KW-0808">Transferase</keyword>
<dbReference type="Gene3D" id="3.40.630.30">
    <property type="match status" value="1"/>
</dbReference>
<evidence type="ECO:0000256" key="1">
    <source>
        <dbReference type="ARBA" id="ARBA00022679"/>
    </source>
</evidence>
<dbReference type="EMBL" id="JBHTCF010000011">
    <property type="protein sequence ID" value="MFC7307424.1"/>
    <property type="molecule type" value="Genomic_DNA"/>
</dbReference>
<dbReference type="InterPro" id="IPR000182">
    <property type="entry name" value="GNAT_dom"/>
</dbReference>
<keyword evidence="2 5" id="KW-0012">Acyltransferase</keyword>
<dbReference type="PANTHER" id="PTHR43877">
    <property type="entry name" value="AMINOALKYLPHOSPHONATE N-ACETYLTRANSFERASE-RELATED-RELATED"/>
    <property type="match status" value="1"/>
</dbReference>
<feature type="region of interest" description="Disordered" evidence="3">
    <location>
        <begin position="195"/>
        <end position="216"/>
    </location>
</feature>
<name>A0ABW2JP40_9ACTN</name>
<gene>
    <name evidence="5" type="ORF">ACFQVC_24750</name>
</gene>
<keyword evidence="6" id="KW-1185">Reference proteome</keyword>
<dbReference type="SUPFAM" id="SSF55729">
    <property type="entry name" value="Acyl-CoA N-acyltransferases (Nat)"/>
    <property type="match status" value="1"/>
</dbReference>
<dbReference type="InterPro" id="IPR050832">
    <property type="entry name" value="Bact_Acetyltransf"/>
</dbReference>
<evidence type="ECO:0000259" key="4">
    <source>
        <dbReference type="PROSITE" id="PS51186"/>
    </source>
</evidence>
<proteinExistence type="predicted"/>
<evidence type="ECO:0000313" key="5">
    <source>
        <dbReference type="EMBL" id="MFC7307424.1"/>
    </source>
</evidence>
<evidence type="ECO:0000256" key="3">
    <source>
        <dbReference type="SAM" id="MobiDB-lite"/>
    </source>
</evidence>
<feature type="compositionally biased region" description="Basic and acidic residues" evidence="3">
    <location>
        <begin position="11"/>
        <end position="26"/>
    </location>
</feature>
<dbReference type="Proteomes" id="UP001596523">
    <property type="component" value="Unassembled WGS sequence"/>
</dbReference>
<dbReference type="PANTHER" id="PTHR43877:SF2">
    <property type="entry name" value="AMINOALKYLPHOSPHONATE N-ACETYLTRANSFERASE-RELATED"/>
    <property type="match status" value="1"/>
</dbReference>
<reference evidence="6" key="1">
    <citation type="journal article" date="2019" name="Int. J. Syst. Evol. Microbiol.">
        <title>The Global Catalogue of Microorganisms (GCM) 10K type strain sequencing project: providing services to taxonomists for standard genome sequencing and annotation.</title>
        <authorList>
            <consortium name="The Broad Institute Genomics Platform"/>
            <consortium name="The Broad Institute Genome Sequencing Center for Infectious Disease"/>
            <person name="Wu L."/>
            <person name="Ma J."/>
        </authorList>
    </citation>
    <scope>NUCLEOTIDE SEQUENCE [LARGE SCALE GENOMIC DNA]</scope>
    <source>
        <strain evidence="6">SYNS20</strain>
    </source>
</reference>
<dbReference type="Pfam" id="PF00583">
    <property type="entry name" value="Acetyltransf_1"/>
    <property type="match status" value="1"/>
</dbReference>
<feature type="domain" description="N-acetyltransferase" evidence="4">
    <location>
        <begin position="39"/>
        <end position="191"/>
    </location>
</feature>
<sequence>MSTPPGARTAPRTEHSPRPHLELRRPSVESEQLCSGISQLIAEVTLDGGAIGYVTPPTRDETDAWLGAVLADVRAGDAGFVVAAADGQVAGCGLWQRRGAVPTYRHSAELRQIMTHPAARGLGLGAAIVSGLLEDARSAGLELLTLGVRGNNQAAIELYSGLGFREWGRLPGGIAVGDERFDDVKMWLPLGDLRPSGRDDLRPSGQDVRALSGPDV</sequence>
<protein>
    <submittedName>
        <fullName evidence="5">GNAT family N-acetyltransferase</fullName>
        <ecNumber evidence="5">2.3.-.-</ecNumber>
    </submittedName>
</protein>
<accession>A0ABW2JP40</accession>
<dbReference type="InterPro" id="IPR016181">
    <property type="entry name" value="Acyl_CoA_acyltransferase"/>
</dbReference>
<dbReference type="CDD" id="cd04301">
    <property type="entry name" value="NAT_SF"/>
    <property type="match status" value="1"/>
</dbReference>
<comment type="caution">
    <text evidence="5">The sequence shown here is derived from an EMBL/GenBank/DDBJ whole genome shotgun (WGS) entry which is preliminary data.</text>
</comment>
<organism evidence="5 6">
    <name type="scientific">Streptomyces monticola</name>
    <dbReference type="NCBI Taxonomy" id="2666263"/>
    <lineage>
        <taxon>Bacteria</taxon>
        <taxon>Bacillati</taxon>
        <taxon>Actinomycetota</taxon>
        <taxon>Actinomycetes</taxon>
        <taxon>Kitasatosporales</taxon>
        <taxon>Streptomycetaceae</taxon>
        <taxon>Streptomyces</taxon>
    </lineage>
</organism>
<dbReference type="GO" id="GO:0016746">
    <property type="term" value="F:acyltransferase activity"/>
    <property type="evidence" value="ECO:0007669"/>
    <property type="project" value="UniProtKB-KW"/>
</dbReference>
<dbReference type="PROSITE" id="PS51186">
    <property type="entry name" value="GNAT"/>
    <property type="match status" value="1"/>
</dbReference>
<evidence type="ECO:0000256" key="2">
    <source>
        <dbReference type="ARBA" id="ARBA00023315"/>
    </source>
</evidence>
<evidence type="ECO:0000313" key="6">
    <source>
        <dbReference type="Proteomes" id="UP001596523"/>
    </source>
</evidence>
<dbReference type="RefSeq" id="WP_381834341.1">
    <property type="nucleotide sequence ID" value="NZ_JBHTCF010000011.1"/>
</dbReference>
<feature type="region of interest" description="Disordered" evidence="3">
    <location>
        <begin position="1"/>
        <end position="26"/>
    </location>
</feature>